<dbReference type="PROSITE" id="PS51263">
    <property type="entry name" value="ADF_H"/>
    <property type="match status" value="1"/>
</dbReference>
<proteinExistence type="inferred from homology"/>
<dbReference type="AlphaFoldDB" id="A0A9P1D9K8"/>
<keyword evidence="2" id="KW-0009">Actin-binding</keyword>
<evidence type="ECO:0000313" key="6">
    <source>
        <dbReference type="Proteomes" id="UP001152797"/>
    </source>
</evidence>
<reference evidence="4" key="1">
    <citation type="submission" date="2022-10" db="EMBL/GenBank/DDBJ databases">
        <authorList>
            <person name="Chen Y."/>
            <person name="Dougan E. K."/>
            <person name="Chan C."/>
            <person name="Rhodes N."/>
            <person name="Thang M."/>
        </authorList>
    </citation>
    <scope>NUCLEOTIDE SEQUENCE</scope>
</reference>
<reference evidence="5 6" key="2">
    <citation type="submission" date="2024-05" db="EMBL/GenBank/DDBJ databases">
        <authorList>
            <person name="Chen Y."/>
            <person name="Shah S."/>
            <person name="Dougan E. K."/>
            <person name="Thang M."/>
            <person name="Chan C."/>
        </authorList>
    </citation>
    <scope>NUCLEOTIDE SEQUENCE [LARGE SCALE GENOMIC DNA]</scope>
</reference>
<keyword evidence="6" id="KW-1185">Reference proteome</keyword>
<dbReference type="InterPro" id="IPR002108">
    <property type="entry name" value="ADF-H"/>
</dbReference>
<dbReference type="EMBL" id="CAMXCT010003791">
    <property type="protein sequence ID" value="CAI4006305.1"/>
    <property type="molecule type" value="Genomic_DNA"/>
</dbReference>
<dbReference type="GO" id="GO:0015629">
    <property type="term" value="C:actin cytoskeleton"/>
    <property type="evidence" value="ECO:0007669"/>
    <property type="project" value="InterPro"/>
</dbReference>
<evidence type="ECO:0000259" key="3">
    <source>
        <dbReference type="PROSITE" id="PS51263"/>
    </source>
</evidence>
<dbReference type="SMART" id="SM00102">
    <property type="entry name" value="ADF"/>
    <property type="match status" value="1"/>
</dbReference>
<dbReference type="InterPro" id="IPR029006">
    <property type="entry name" value="ADF-H/Gelsolin-like_dom_sf"/>
</dbReference>
<feature type="domain" description="ADF-H" evidence="3">
    <location>
        <begin position="2"/>
        <end position="137"/>
    </location>
</feature>
<dbReference type="EMBL" id="CAMXCT030003791">
    <property type="protein sequence ID" value="CAL4793617.1"/>
    <property type="molecule type" value="Genomic_DNA"/>
</dbReference>
<dbReference type="GO" id="GO:0030042">
    <property type="term" value="P:actin filament depolymerization"/>
    <property type="evidence" value="ECO:0007669"/>
    <property type="project" value="InterPro"/>
</dbReference>
<dbReference type="PANTHER" id="PTHR11913">
    <property type="entry name" value="COFILIN-RELATED"/>
    <property type="match status" value="1"/>
</dbReference>
<dbReference type="Pfam" id="PF00241">
    <property type="entry name" value="Cofilin_ADF"/>
    <property type="match status" value="1"/>
</dbReference>
<name>A0A9P1D9K8_9DINO</name>
<dbReference type="OrthoDB" id="10249245at2759"/>
<dbReference type="CDD" id="cd11286">
    <property type="entry name" value="ADF_cofilin_like"/>
    <property type="match status" value="1"/>
</dbReference>
<comment type="similarity">
    <text evidence="1">Belongs to the actin-binding proteins ADF family.</text>
</comment>
<dbReference type="Proteomes" id="UP001152797">
    <property type="component" value="Unassembled WGS sequence"/>
</dbReference>
<organism evidence="4">
    <name type="scientific">Cladocopium goreaui</name>
    <dbReference type="NCBI Taxonomy" id="2562237"/>
    <lineage>
        <taxon>Eukaryota</taxon>
        <taxon>Sar</taxon>
        <taxon>Alveolata</taxon>
        <taxon>Dinophyceae</taxon>
        <taxon>Suessiales</taxon>
        <taxon>Symbiodiniaceae</taxon>
        <taxon>Cladocopium</taxon>
    </lineage>
</organism>
<evidence type="ECO:0000256" key="2">
    <source>
        <dbReference type="ARBA" id="ARBA00023203"/>
    </source>
</evidence>
<sequence>MSSGITPTDECVSLFNDMKLKHDRKWIIFKIDDKQIVKEREGDKDATYESFMAALKEVAENEPRYAVVDYHYKTEDGRPQDKLLFIAWSPDTCGVKPKMTYASSKDALLKKLNGVHKALQITESSDLDPKEIESQLK</sequence>
<dbReference type="GO" id="GO:0003779">
    <property type="term" value="F:actin binding"/>
    <property type="evidence" value="ECO:0007669"/>
    <property type="project" value="UniProtKB-KW"/>
</dbReference>
<dbReference type="InterPro" id="IPR017904">
    <property type="entry name" value="ADF/Cofilin"/>
</dbReference>
<comment type="caution">
    <text evidence="4">The sequence shown here is derived from an EMBL/GenBank/DDBJ whole genome shotgun (WGS) entry which is preliminary data.</text>
</comment>
<dbReference type="Gene3D" id="3.40.20.10">
    <property type="entry name" value="Severin"/>
    <property type="match status" value="1"/>
</dbReference>
<protein>
    <recommendedName>
        <fullName evidence="3">ADF-H domain-containing protein</fullName>
    </recommendedName>
</protein>
<accession>A0A9P1D9K8</accession>
<dbReference type="EMBL" id="CAMXCT020003791">
    <property type="protein sequence ID" value="CAL1159680.1"/>
    <property type="molecule type" value="Genomic_DNA"/>
</dbReference>
<gene>
    <name evidence="4" type="ORF">C1SCF055_LOCUS31956</name>
</gene>
<evidence type="ECO:0000313" key="5">
    <source>
        <dbReference type="EMBL" id="CAL4793617.1"/>
    </source>
</evidence>
<evidence type="ECO:0000313" key="4">
    <source>
        <dbReference type="EMBL" id="CAI4006305.1"/>
    </source>
</evidence>
<evidence type="ECO:0000256" key="1">
    <source>
        <dbReference type="ARBA" id="ARBA00006844"/>
    </source>
</evidence>
<dbReference type="SUPFAM" id="SSF55753">
    <property type="entry name" value="Actin depolymerizing proteins"/>
    <property type="match status" value="1"/>
</dbReference>